<reference evidence="1" key="1">
    <citation type="journal article" date="2018" name="Aquaculture">
        <title>Complete genome sequence of a white spot syndrome virus associated with a disease incursion in Australia.</title>
        <authorList>
            <person name="Oakey J."/>
            <person name="Smith C.S."/>
        </authorList>
    </citation>
    <scope>NUCLEOTIDE SEQUENCE [LARGE SCALE GENOMIC DNA]</scope>
    <source>
        <strain evidence="1">WSSV-AU</strain>
    </source>
</reference>
<evidence type="ECO:0000313" key="1">
    <source>
        <dbReference type="EMBL" id="ATU83733.1"/>
    </source>
</evidence>
<proteinExistence type="predicted"/>
<accession>A0A2D3I5T1</accession>
<dbReference type="EMBL" id="MF768985">
    <property type="protein sequence ID" value="ATU83733.1"/>
    <property type="molecule type" value="Genomic_DNA"/>
</dbReference>
<name>A0A2D3I5T1_9VIRU</name>
<dbReference type="Proteomes" id="UP000267516">
    <property type="component" value="Segment"/>
</dbReference>
<organism evidence="1">
    <name type="scientific">White spot syndrome virus</name>
    <dbReference type="NCBI Taxonomy" id="342409"/>
    <lineage>
        <taxon>Viruses</taxon>
        <taxon>Viruses incertae sedis</taxon>
        <taxon>Naldaviricetes</taxon>
        <taxon>Nimaviridae</taxon>
        <taxon>Whispovirus</taxon>
    </lineage>
</organism>
<protein>
    <submittedName>
        <fullName evidence="1">ORF385</fullName>
    </submittedName>
</protein>
<sequence length="90" mass="10315">MARNSSKDLTLTSLTSKIQQSNKSFEEARTESAAFTKTSLAIRFITFPTRFSYISLLFSLFLSAKEETLTKFLTSERGLERSLLRRPIRT</sequence>